<reference evidence="4 5" key="1">
    <citation type="journal article" date="2014" name="Int. J. Syst. Evol. Microbiol.">
        <title>Complete genome sequence of Corynebacterium casei LMG S-19264T (=DSM 44701T), isolated from a smear-ripened cheese.</title>
        <authorList>
            <consortium name="US DOE Joint Genome Institute (JGI-PGF)"/>
            <person name="Walter F."/>
            <person name="Albersmeier A."/>
            <person name="Kalinowski J."/>
            <person name="Ruckert C."/>
        </authorList>
    </citation>
    <scope>NUCLEOTIDE SEQUENCE [LARGE SCALE GENOMIC DNA]</scope>
    <source>
        <strain evidence="4 5">CGMCC 1.15896</strain>
    </source>
</reference>
<proteinExistence type="predicted"/>
<keyword evidence="1" id="KW-0808">Transferase</keyword>
<dbReference type="RefSeq" id="WP_127073267.1">
    <property type="nucleotide sequence ID" value="NZ_BMKB01000001.1"/>
</dbReference>
<dbReference type="InterPro" id="IPR050832">
    <property type="entry name" value="Bact_Acetyltransf"/>
</dbReference>
<evidence type="ECO:0000256" key="1">
    <source>
        <dbReference type="ARBA" id="ARBA00022679"/>
    </source>
</evidence>
<dbReference type="Gene3D" id="3.40.630.30">
    <property type="match status" value="1"/>
</dbReference>
<evidence type="ECO:0000259" key="3">
    <source>
        <dbReference type="PROSITE" id="PS51186"/>
    </source>
</evidence>
<sequence length="145" mass="16179">MITSPLTLLPVPVFSPLCNLGFALRREVFILEQNVPEELEHDADDLTATHIVGIADGAVVAVLRILWKSDYAKIGRVAVARSHRGKNIGAQLIRFAIDHAKDQGQPRCYLESQADKTGFYERLGFNAYGEIFMDAGIPHLRMKNF</sequence>
<dbReference type="InterPro" id="IPR000182">
    <property type="entry name" value="GNAT_dom"/>
</dbReference>
<dbReference type="AlphaFoldDB" id="A0A916RA89"/>
<keyword evidence="5" id="KW-1185">Reference proteome</keyword>
<dbReference type="PANTHER" id="PTHR43877">
    <property type="entry name" value="AMINOALKYLPHOSPHONATE N-ACETYLTRANSFERASE-RELATED-RELATED"/>
    <property type="match status" value="1"/>
</dbReference>
<gene>
    <name evidence="4" type="ORF">GCM10011499_07130</name>
</gene>
<dbReference type="SUPFAM" id="SSF55729">
    <property type="entry name" value="Acyl-CoA N-acyltransferases (Nat)"/>
    <property type="match status" value="1"/>
</dbReference>
<dbReference type="PANTHER" id="PTHR43877:SF2">
    <property type="entry name" value="AMINOALKYLPHOSPHONATE N-ACETYLTRANSFERASE-RELATED"/>
    <property type="match status" value="1"/>
</dbReference>
<dbReference type="OrthoDB" id="9796171at2"/>
<name>A0A916RA89_9HYPH</name>
<accession>A0A916RA89</accession>
<dbReference type="CDD" id="cd04301">
    <property type="entry name" value="NAT_SF"/>
    <property type="match status" value="1"/>
</dbReference>
<dbReference type="GO" id="GO:0016747">
    <property type="term" value="F:acyltransferase activity, transferring groups other than amino-acyl groups"/>
    <property type="evidence" value="ECO:0007669"/>
    <property type="project" value="InterPro"/>
</dbReference>
<evidence type="ECO:0000256" key="2">
    <source>
        <dbReference type="ARBA" id="ARBA00023315"/>
    </source>
</evidence>
<dbReference type="PROSITE" id="PS51186">
    <property type="entry name" value="GNAT"/>
    <property type="match status" value="1"/>
</dbReference>
<organism evidence="4 5">
    <name type="scientific">Pelagibacterium lentulum</name>
    <dbReference type="NCBI Taxonomy" id="2029865"/>
    <lineage>
        <taxon>Bacteria</taxon>
        <taxon>Pseudomonadati</taxon>
        <taxon>Pseudomonadota</taxon>
        <taxon>Alphaproteobacteria</taxon>
        <taxon>Hyphomicrobiales</taxon>
        <taxon>Devosiaceae</taxon>
        <taxon>Pelagibacterium</taxon>
    </lineage>
</organism>
<protein>
    <submittedName>
        <fullName evidence="4">Acetyltransferase</fullName>
    </submittedName>
</protein>
<evidence type="ECO:0000313" key="5">
    <source>
        <dbReference type="Proteomes" id="UP000596977"/>
    </source>
</evidence>
<keyword evidence="2" id="KW-0012">Acyltransferase</keyword>
<evidence type="ECO:0000313" key="4">
    <source>
        <dbReference type="EMBL" id="GGA40181.1"/>
    </source>
</evidence>
<dbReference type="Proteomes" id="UP000596977">
    <property type="component" value="Unassembled WGS sequence"/>
</dbReference>
<dbReference type="EMBL" id="BMKB01000001">
    <property type="protein sequence ID" value="GGA40181.1"/>
    <property type="molecule type" value="Genomic_DNA"/>
</dbReference>
<dbReference type="InterPro" id="IPR016181">
    <property type="entry name" value="Acyl_CoA_acyltransferase"/>
</dbReference>
<comment type="caution">
    <text evidence="4">The sequence shown here is derived from an EMBL/GenBank/DDBJ whole genome shotgun (WGS) entry which is preliminary data.</text>
</comment>
<dbReference type="Pfam" id="PF13673">
    <property type="entry name" value="Acetyltransf_10"/>
    <property type="match status" value="1"/>
</dbReference>
<feature type="domain" description="N-acetyltransferase" evidence="3">
    <location>
        <begin position="6"/>
        <end position="145"/>
    </location>
</feature>